<accession>X1DW48</accession>
<comment type="caution">
    <text evidence="1">The sequence shown here is derived from an EMBL/GenBank/DDBJ whole genome shotgun (WGS) entry which is preliminary data.</text>
</comment>
<sequence>SLTSKVGKTEAMPNRMERNIAPQVWSFYKLVPGQIDELKDSLEVIDSRTMERVHDSLMHRLTGFLL</sequence>
<dbReference type="EMBL" id="BART01041368">
    <property type="protein sequence ID" value="GAH25261.1"/>
    <property type="molecule type" value="Genomic_DNA"/>
</dbReference>
<proteinExistence type="predicted"/>
<dbReference type="AlphaFoldDB" id="X1DW48"/>
<organism evidence="1">
    <name type="scientific">marine sediment metagenome</name>
    <dbReference type="NCBI Taxonomy" id="412755"/>
    <lineage>
        <taxon>unclassified sequences</taxon>
        <taxon>metagenomes</taxon>
        <taxon>ecological metagenomes</taxon>
    </lineage>
</organism>
<evidence type="ECO:0000313" key="1">
    <source>
        <dbReference type="EMBL" id="GAH25261.1"/>
    </source>
</evidence>
<protein>
    <submittedName>
        <fullName evidence="1">Uncharacterized protein</fullName>
    </submittedName>
</protein>
<name>X1DW48_9ZZZZ</name>
<feature type="non-terminal residue" evidence="1">
    <location>
        <position position="1"/>
    </location>
</feature>
<reference evidence="1" key="1">
    <citation type="journal article" date="2014" name="Front. Microbiol.">
        <title>High frequency of phylogenetically diverse reductive dehalogenase-homologous genes in deep subseafloor sedimentary metagenomes.</title>
        <authorList>
            <person name="Kawai M."/>
            <person name="Futagami T."/>
            <person name="Toyoda A."/>
            <person name="Takaki Y."/>
            <person name="Nishi S."/>
            <person name="Hori S."/>
            <person name="Arai W."/>
            <person name="Tsubouchi T."/>
            <person name="Morono Y."/>
            <person name="Uchiyama I."/>
            <person name="Ito T."/>
            <person name="Fujiyama A."/>
            <person name="Inagaki F."/>
            <person name="Takami H."/>
        </authorList>
    </citation>
    <scope>NUCLEOTIDE SEQUENCE</scope>
    <source>
        <strain evidence="1">Expedition CK06-06</strain>
    </source>
</reference>
<feature type="non-terminal residue" evidence="1">
    <location>
        <position position="66"/>
    </location>
</feature>
<gene>
    <name evidence="1" type="ORF">S01H4_66622</name>
</gene>